<feature type="region of interest" description="Disordered" evidence="10">
    <location>
        <begin position="183"/>
        <end position="218"/>
    </location>
</feature>
<dbReference type="Pfam" id="PF12018">
    <property type="entry name" value="FAP206"/>
    <property type="match status" value="1"/>
</dbReference>
<evidence type="ECO:0000256" key="10">
    <source>
        <dbReference type="SAM" id="MobiDB-lite"/>
    </source>
</evidence>
<dbReference type="InterPro" id="IPR021897">
    <property type="entry name" value="FAP206"/>
</dbReference>
<organism evidence="11 12">
    <name type="scientific">Cirrhinus mrigala</name>
    <name type="common">Mrigala</name>
    <dbReference type="NCBI Taxonomy" id="683832"/>
    <lineage>
        <taxon>Eukaryota</taxon>
        <taxon>Metazoa</taxon>
        <taxon>Chordata</taxon>
        <taxon>Craniata</taxon>
        <taxon>Vertebrata</taxon>
        <taxon>Euteleostomi</taxon>
        <taxon>Actinopterygii</taxon>
        <taxon>Neopterygii</taxon>
        <taxon>Teleostei</taxon>
        <taxon>Ostariophysi</taxon>
        <taxon>Cypriniformes</taxon>
        <taxon>Cyprinidae</taxon>
        <taxon>Labeoninae</taxon>
        <taxon>Labeonini</taxon>
        <taxon>Cirrhinus</taxon>
    </lineage>
</organism>
<keyword evidence="4" id="KW-0963">Cytoplasm</keyword>
<accession>A0ABD0NPJ4</accession>
<dbReference type="GO" id="GO:0030030">
    <property type="term" value="P:cell projection organization"/>
    <property type="evidence" value="ECO:0007669"/>
    <property type="project" value="UniProtKB-KW"/>
</dbReference>
<comment type="caution">
    <text evidence="11">The sequence shown here is derived from an EMBL/GenBank/DDBJ whole genome shotgun (WGS) entry which is preliminary data.</text>
</comment>
<gene>
    <name evidence="11" type="ORF">M9458_039380</name>
</gene>
<protein>
    <recommendedName>
        <fullName evidence="3">Cilia- and flagella-associated protein 206</fullName>
    </recommendedName>
</protein>
<evidence type="ECO:0000313" key="11">
    <source>
        <dbReference type="EMBL" id="KAL0163627.1"/>
    </source>
</evidence>
<evidence type="ECO:0000256" key="3">
    <source>
        <dbReference type="ARBA" id="ARBA00021602"/>
    </source>
</evidence>
<sequence>MSSCEWCSPAHFEDVPLQYKGFCGFTLVKKNGLLLPGNPNIGALKHKEKYYTFSCKSAAFEFASKADEFVAAVVEMAKRWPELIQLLQLHQEQHTTHDILLQSKALLVDKLLVKTISKSDASMQTEIHPLETNIVKSYEWNEWELRRKAIKLTHNIINKGISPETVSLFQANLRNKVTRSMQTDLSHMRRHNSTQTFLPKEAGSQTKRDGESNVPKPQVYLSGLRGGTNMMKVDLTRAVDE</sequence>
<evidence type="ECO:0000256" key="4">
    <source>
        <dbReference type="ARBA" id="ARBA00022490"/>
    </source>
</evidence>
<keyword evidence="7" id="KW-0206">Cytoskeleton</keyword>
<proteinExistence type="inferred from homology"/>
<name>A0ABD0NPJ4_CIRMR</name>
<keyword evidence="12" id="KW-1185">Reference proteome</keyword>
<evidence type="ECO:0000256" key="2">
    <source>
        <dbReference type="ARBA" id="ARBA00010500"/>
    </source>
</evidence>
<evidence type="ECO:0000256" key="8">
    <source>
        <dbReference type="ARBA" id="ARBA00023273"/>
    </source>
</evidence>
<comment type="similarity">
    <text evidence="2">Belongs to the CFAP206 family.</text>
</comment>
<keyword evidence="8" id="KW-0966">Cell projection</keyword>
<comment type="subcellular location">
    <subcellularLocation>
        <location evidence="1">Cytoplasm</location>
        <location evidence="1">Cytoskeleton</location>
        <location evidence="1">Cilium axoneme</location>
    </subcellularLocation>
</comment>
<dbReference type="GO" id="GO:0005930">
    <property type="term" value="C:axoneme"/>
    <property type="evidence" value="ECO:0007669"/>
    <property type="project" value="UniProtKB-SubCell"/>
</dbReference>
<dbReference type="Proteomes" id="UP001529510">
    <property type="component" value="Unassembled WGS sequence"/>
</dbReference>
<dbReference type="EMBL" id="JAMKFB020000020">
    <property type="protein sequence ID" value="KAL0163627.1"/>
    <property type="molecule type" value="Genomic_DNA"/>
</dbReference>
<dbReference type="AlphaFoldDB" id="A0ABD0NPJ4"/>
<evidence type="ECO:0000256" key="5">
    <source>
        <dbReference type="ARBA" id="ARBA00022794"/>
    </source>
</evidence>
<keyword evidence="6" id="KW-0969">Cilium</keyword>
<dbReference type="PANTHER" id="PTHR21442">
    <property type="entry name" value="CILIA- AND FLAGELLA-ASSOCIATED PROTEIN 206"/>
    <property type="match status" value="1"/>
</dbReference>
<evidence type="ECO:0000256" key="1">
    <source>
        <dbReference type="ARBA" id="ARBA00004430"/>
    </source>
</evidence>
<evidence type="ECO:0000313" key="12">
    <source>
        <dbReference type="Proteomes" id="UP001529510"/>
    </source>
</evidence>
<keyword evidence="5" id="KW-0970">Cilium biogenesis/degradation</keyword>
<reference evidence="11 12" key="1">
    <citation type="submission" date="2024-05" db="EMBL/GenBank/DDBJ databases">
        <title>Genome sequencing and assembly of Indian major carp, Cirrhinus mrigala (Hamilton, 1822).</title>
        <authorList>
            <person name="Mohindra V."/>
            <person name="Chowdhury L.M."/>
            <person name="Lal K."/>
            <person name="Jena J.K."/>
        </authorList>
    </citation>
    <scope>NUCLEOTIDE SEQUENCE [LARGE SCALE GENOMIC DNA]</scope>
    <source>
        <strain evidence="11">CM1030</strain>
        <tissue evidence="11">Blood</tissue>
    </source>
</reference>
<evidence type="ECO:0000256" key="6">
    <source>
        <dbReference type="ARBA" id="ARBA00023069"/>
    </source>
</evidence>
<evidence type="ECO:0000256" key="9">
    <source>
        <dbReference type="ARBA" id="ARBA00045321"/>
    </source>
</evidence>
<evidence type="ECO:0000256" key="7">
    <source>
        <dbReference type="ARBA" id="ARBA00023212"/>
    </source>
</evidence>
<dbReference type="PANTHER" id="PTHR21442:SF0">
    <property type="entry name" value="CILIA- AND FLAGELLA-ASSOCIATED PROTEIN 206"/>
    <property type="match status" value="1"/>
</dbReference>
<comment type="function">
    <text evidence="9">Essential for sperm motility and is involved in the regulation of the beating frequency of motile cilia on the epithelial cells of the respiratory tract. Required for the establishment of radial spokes in sperm flagella.</text>
</comment>